<evidence type="ECO:0000256" key="4">
    <source>
        <dbReference type="ARBA" id="ARBA00023163"/>
    </source>
</evidence>
<protein>
    <submittedName>
        <fullName evidence="7">LacI family transcriptional regulator</fullName>
    </submittedName>
</protein>
<evidence type="ECO:0000259" key="5">
    <source>
        <dbReference type="PROSITE" id="PS50932"/>
    </source>
</evidence>
<organism evidence="7 8">
    <name type="scientific">Polymorphospora rubra</name>
    <dbReference type="NCBI Taxonomy" id="338584"/>
    <lineage>
        <taxon>Bacteria</taxon>
        <taxon>Bacillati</taxon>
        <taxon>Actinomycetota</taxon>
        <taxon>Actinomycetes</taxon>
        <taxon>Micromonosporales</taxon>
        <taxon>Micromonosporaceae</taxon>
        <taxon>Polymorphospora</taxon>
    </lineage>
</organism>
<feature type="domain" description="HTH lacI-type" evidence="5">
    <location>
        <begin position="4"/>
        <end position="58"/>
    </location>
</feature>
<dbReference type="CDD" id="cd06267">
    <property type="entry name" value="PBP1_LacI_sugar_binding-like"/>
    <property type="match status" value="1"/>
</dbReference>
<gene>
    <name evidence="7" type="ORF">Prubr_58610</name>
</gene>
<evidence type="ECO:0000259" key="6">
    <source>
        <dbReference type="PROSITE" id="PS50943"/>
    </source>
</evidence>
<evidence type="ECO:0000256" key="1">
    <source>
        <dbReference type="ARBA" id="ARBA00022491"/>
    </source>
</evidence>
<dbReference type="EMBL" id="AP023359">
    <property type="protein sequence ID" value="BCJ68840.1"/>
    <property type="molecule type" value="Genomic_DNA"/>
</dbReference>
<evidence type="ECO:0000313" key="7">
    <source>
        <dbReference type="EMBL" id="BCJ68840.1"/>
    </source>
</evidence>
<feature type="domain" description="HTH cro/C1-type" evidence="6">
    <location>
        <begin position="5"/>
        <end position="48"/>
    </location>
</feature>
<dbReference type="Gene3D" id="3.40.50.2300">
    <property type="match status" value="2"/>
</dbReference>
<evidence type="ECO:0000256" key="2">
    <source>
        <dbReference type="ARBA" id="ARBA00023015"/>
    </source>
</evidence>
<dbReference type="Pfam" id="PF13377">
    <property type="entry name" value="Peripla_BP_3"/>
    <property type="match status" value="1"/>
</dbReference>
<dbReference type="CDD" id="cd01392">
    <property type="entry name" value="HTH_LacI"/>
    <property type="match status" value="1"/>
</dbReference>
<evidence type="ECO:0000313" key="8">
    <source>
        <dbReference type="Proteomes" id="UP000680866"/>
    </source>
</evidence>
<dbReference type="SMART" id="SM00354">
    <property type="entry name" value="HTH_LACI"/>
    <property type="match status" value="1"/>
</dbReference>
<dbReference type="SUPFAM" id="SSF53822">
    <property type="entry name" value="Periplasmic binding protein-like I"/>
    <property type="match status" value="1"/>
</dbReference>
<reference evidence="7" key="1">
    <citation type="submission" date="2020-08" db="EMBL/GenBank/DDBJ databases">
        <title>Whole genome shotgun sequence of Polymorphospora rubra NBRC 101157.</title>
        <authorList>
            <person name="Komaki H."/>
            <person name="Tamura T."/>
        </authorList>
    </citation>
    <scope>NUCLEOTIDE SEQUENCE</scope>
    <source>
        <strain evidence="7">NBRC 101157</strain>
    </source>
</reference>
<dbReference type="Pfam" id="PF00356">
    <property type="entry name" value="LacI"/>
    <property type="match status" value="1"/>
</dbReference>
<sequence>MSASTIYDVARRAGVSISTVSLAFNNPVRVTQSTLDRILAAADELSYLPKTEAVTRARRGVGRIGVMAPFTSYPSFARRLNGILRATRDLPWEIVVYDQGSAAATSPTLSTIPLTRRLDGLVIMSLPVDPKVAHRLVEQKLPTVLVDLEHPSFSSVAIADAEGGRIVAEHLHARGHTRLGCVTERKKGQPATLPQEARLDTFRSTLAGFGTPLPDSRIRRVDYGVEPARRAAHELLDLPEAPTAIFAHDDLIAVGVLKAARERGLRVPDELAVVGFDDSDVAEPLGLTTVRQPLEESGTIAVQTLLDQLSDPDRSMRHIVLRLTLVERDTT</sequence>
<keyword evidence="2" id="KW-0805">Transcription regulation</keyword>
<dbReference type="PROSITE" id="PS50932">
    <property type="entry name" value="HTH_LACI_2"/>
    <property type="match status" value="1"/>
</dbReference>
<dbReference type="InterPro" id="IPR010982">
    <property type="entry name" value="Lambda_DNA-bd_dom_sf"/>
</dbReference>
<dbReference type="RefSeq" id="WP_212818015.1">
    <property type="nucleotide sequence ID" value="NZ_JBFAIZ010000082.1"/>
</dbReference>
<dbReference type="GO" id="GO:0003700">
    <property type="term" value="F:DNA-binding transcription factor activity"/>
    <property type="evidence" value="ECO:0007669"/>
    <property type="project" value="TreeGrafter"/>
</dbReference>
<dbReference type="PANTHER" id="PTHR30146:SF148">
    <property type="entry name" value="HTH-TYPE TRANSCRIPTIONAL REPRESSOR PURR-RELATED"/>
    <property type="match status" value="1"/>
</dbReference>
<dbReference type="PROSITE" id="PS50943">
    <property type="entry name" value="HTH_CROC1"/>
    <property type="match status" value="1"/>
</dbReference>
<dbReference type="GO" id="GO:0000976">
    <property type="term" value="F:transcription cis-regulatory region binding"/>
    <property type="evidence" value="ECO:0007669"/>
    <property type="project" value="TreeGrafter"/>
</dbReference>
<dbReference type="InterPro" id="IPR028082">
    <property type="entry name" value="Peripla_BP_I"/>
</dbReference>
<dbReference type="InterPro" id="IPR000843">
    <property type="entry name" value="HTH_LacI"/>
</dbReference>
<keyword evidence="3" id="KW-0238">DNA-binding</keyword>
<keyword evidence="4" id="KW-0804">Transcription</keyword>
<dbReference type="AlphaFoldDB" id="A0A810N759"/>
<dbReference type="InterPro" id="IPR001387">
    <property type="entry name" value="Cro/C1-type_HTH"/>
</dbReference>
<dbReference type="SUPFAM" id="SSF47413">
    <property type="entry name" value="lambda repressor-like DNA-binding domains"/>
    <property type="match status" value="1"/>
</dbReference>
<keyword evidence="8" id="KW-1185">Reference proteome</keyword>
<accession>A0A810N759</accession>
<keyword evidence="1" id="KW-0678">Repressor</keyword>
<evidence type="ECO:0000256" key="3">
    <source>
        <dbReference type="ARBA" id="ARBA00023125"/>
    </source>
</evidence>
<proteinExistence type="predicted"/>
<name>A0A810N759_9ACTN</name>
<dbReference type="Proteomes" id="UP000680866">
    <property type="component" value="Chromosome"/>
</dbReference>
<dbReference type="InterPro" id="IPR046335">
    <property type="entry name" value="LacI/GalR-like_sensor"/>
</dbReference>
<dbReference type="PANTHER" id="PTHR30146">
    <property type="entry name" value="LACI-RELATED TRANSCRIPTIONAL REPRESSOR"/>
    <property type="match status" value="1"/>
</dbReference>
<dbReference type="Gene3D" id="1.10.260.40">
    <property type="entry name" value="lambda repressor-like DNA-binding domains"/>
    <property type="match status" value="1"/>
</dbReference>
<dbReference type="KEGG" id="pry:Prubr_58610"/>